<comment type="cofactor">
    <cofactor evidence="9">
        <name>Zn(2+)</name>
        <dbReference type="ChEBI" id="CHEBI:29105"/>
    </cofactor>
    <text evidence="9">Binds 1 zinc ion per subunit.</text>
</comment>
<dbReference type="GO" id="GO:0008270">
    <property type="term" value="F:zinc ion binding"/>
    <property type="evidence" value="ECO:0007669"/>
    <property type="project" value="UniProtKB-UniRule"/>
</dbReference>
<sequence length="460" mass="52045">MPIKLFNTKTHKKELFKPLKKTVGLYTCGPTVYNYAHIGNLRTYVFEDLLKRALRGAGYRVKHVMNITDVGHLTDDADLGEDKMEAGARREGKTAWNIAKFYTKKFQKDLRALNILFPDVWCRATDHIKEQIALIRTLERKGYTYLTSDGVYFDTKKFRAYGALVGKEGLRGLQEGARVEKHPEKRNATDFALWKLSPSTGSGQKRQMEWPSPWGVGFPGWHIECSAMSMKYLGTTLDIHCGGIDHIPIHHTNEIAQSEAATGKPFARYWLHGEFLTVDSGRMGKSEGNFIPLHLLIERRINPLAYRYLLLQTHYRKPLMFSWEALLSAELGYRNLIAHVVALQPKTTTDKTLIAKVQRAFEDDLNAPEALAAVWVALKSATPPSQKTVFALDAWFGLDLKKASLKKKTRVPAAIKKLLEERETARAEKKWQLADELRAQILETGWQVGDSSGGSVVYKG</sequence>
<evidence type="ECO:0000256" key="5">
    <source>
        <dbReference type="ARBA" id="ARBA00022833"/>
    </source>
</evidence>
<feature type="binding site" evidence="9">
    <location>
        <position position="225"/>
    </location>
    <ligand>
        <name>Zn(2+)</name>
        <dbReference type="ChEBI" id="CHEBI:29105"/>
    </ligand>
</feature>
<evidence type="ECO:0000256" key="4">
    <source>
        <dbReference type="ARBA" id="ARBA00022741"/>
    </source>
</evidence>
<dbReference type="InterPro" id="IPR056411">
    <property type="entry name" value="CysS_C"/>
</dbReference>
<dbReference type="Gene3D" id="3.40.50.620">
    <property type="entry name" value="HUPs"/>
    <property type="match status" value="1"/>
</dbReference>
<evidence type="ECO:0000313" key="13">
    <source>
        <dbReference type="Proteomes" id="UP000176678"/>
    </source>
</evidence>
<evidence type="ECO:0000313" key="12">
    <source>
        <dbReference type="EMBL" id="OGL89314.1"/>
    </source>
</evidence>
<keyword evidence="2 9" id="KW-0436">Ligase</keyword>
<dbReference type="CDD" id="cd00672">
    <property type="entry name" value="CysRS_core"/>
    <property type="match status" value="1"/>
</dbReference>
<comment type="subunit">
    <text evidence="1 9">Monomer.</text>
</comment>
<feature type="short sequence motif" description="'KMSKS' region" evidence="9">
    <location>
        <begin position="282"/>
        <end position="286"/>
    </location>
</feature>
<dbReference type="Pfam" id="PF23493">
    <property type="entry name" value="CysS_C"/>
    <property type="match status" value="1"/>
</dbReference>
<reference evidence="12 13" key="1">
    <citation type="journal article" date="2016" name="Nat. Commun.">
        <title>Thousands of microbial genomes shed light on interconnected biogeochemical processes in an aquifer system.</title>
        <authorList>
            <person name="Anantharaman K."/>
            <person name="Brown C.T."/>
            <person name="Hug L.A."/>
            <person name="Sharon I."/>
            <person name="Castelle C.J."/>
            <person name="Probst A.J."/>
            <person name="Thomas B.C."/>
            <person name="Singh A."/>
            <person name="Wilkins M.J."/>
            <person name="Karaoz U."/>
            <person name="Brodie E.L."/>
            <person name="Williams K.H."/>
            <person name="Hubbard S.S."/>
            <person name="Banfield J.F."/>
        </authorList>
    </citation>
    <scope>NUCLEOTIDE SEQUENCE [LARGE SCALE GENOMIC DNA]</scope>
</reference>
<keyword evidence="4 9" id="KW-0547">Nucleotide-binding</keyword>
<dbReference type="HAMAP" id="MF_00041">
    <property type="entry name" value="Cys_tRNA_synth"/>
    <property type="match status" value="1"/>
</dbReference>
<evidence type="ECO:0000256" key="6">
    <source>
        <dbReference type="ARBA" id="ARBA00022840"/>
    </source>
</evidence>
<dbReference type="GO" id="GO:0006423">
    <property type="term" value="P:cysteinyl-tRNA aminoacylation"/>
    <property type="evidence" value="ECO:0007669"/>
    <property type="project" value="UniProtKB-UniRule"/>
</dbReference>
<evidence type="ECO:0000256" key="9">
    <source>
        <dbReference type="HAMAP-Rule" id="MF_00041"/>
    </source>
</evidence>
<dbReference type="InterPro" id="IPR024909">
    <property type="entry name" value="Cys-tRNA/MSH_ligase"/>
</dbReference>
<comment type="subcellular location">
    <subcellularLocation>
        <location evidence="9">Cytoplasm</location>
    </subcellularLocation>
</comment>
<accession>A0A1F7VH09</accession>
<dbReference type="InterPro" id="IPR014729">
    <property type="entry name" value="Rossmann-like_a/b/a_fold"/>
</dbReference>
<proteinExistence type="inferred from homology"/>
<feature type="binding site" evidence="9">
    <location>
        <position position="254"/>
    </location>
    <ligand>
        <name>Zn(2+)</name>
        <dbReference type="ChEBI" id="CHEBI:29105"/>
    </ligand>
</feature>
<keyword evidence="7 9" id="KW-0648">Protein biosynthesis</keyword>
<dbReference type="EMBL" id="MGES01000007">
    <property type="protein sequence ID" value="OGL89314.1"/>
    <property type="molecule type" value="Genomic_DNA"/>
</dbReference>
<dbReference type="SUPFAM" id="SSF47323">
    <property type="entry name" value="Anticodon-binding domain of a subclass of class I aminoacyl-tRNA synthetases"/>
    <property type="match status" value="1"/>
</dbReference>
<name>A0A1F7VH09_9BACT</name>
<gene>
    <name evidence="9" type="primary">cysS</name>
    <name evidence="12" type="ORF">A3H75_02490</name>
</gene>
<dbReference type="PANTHER" id="PTHR10890">
    <property type="entry name" value="CYSTEINYL-TRNA SYNTHETASE"/>
    <property type="match status" value="1"/>
</dbReference>
<evidence type="ECO:0000259" key="10">
    <source>
        <dbReference type="Pfam" id="PF01406"/>
    </source>
</evidence>
<dbReference type="SUPFAM" id="SSF52374">
    <property type="entry name" value="Nucleotidylyl transferase"/>
    <property type="match status" value="1"/>
</dbReference>
<dbReference type="GO" id="GO:0005524">
    <property type="term" value="F:ATP binding"/>
    <property type="evidence" value="ECO:0007669"/>
    <property type="project" value="UniProtKB-UniRule"/>
</dbReference>
<dbReference type="InterPro" id="IPR032678">
    <property type="entry name" value="tRNA-synt_1_cat_dom"/>
</dbReference>
<dbReference type="EC" id="6.1.1.16" evidence="9"/>
<dbReference type="GO" id="GO:0004817">
    <property type="term" value="F:cysteine-tRNA ligase activity"/>
    <property type="evidence" value="ECO:0007669"/>
    <property type="project" value="UniProtKB-UniRule"/>
</dbReference>
<comment type="caution">
    <text evidence="12">The sequence shown here is derived from an EMBL/GenBank/DDBJ whole genome shotgun (WGS) entry which is preliminary data.</text>
</comment>
<evidence type="ECO:0000256" key="3">
    <source>
        <dbReference type="ARBA" id="ARBA00022723"/>
    </source>
</evidence>
<evidence type="ECO:0000256" key="7">
    <source>
        <dbReference type="ARBA" id="ARBA00022917"/>
    </source>
</evidence>
<feature type="binding site" evidence="9">
    <location>
        <position position="250"/>
    </location>
    <ligand>
        <name>Zn(2+)</name>
        <dbReference type="ChEBI" id="CHEBI:29105"/>
    </ligand>
</feature>
<feature type="short sequence motif" description="'HIGH' region" evidence="9">
    <location>
        <begin position="30"/>
        <end position="40"/>
    </location>
</feature>
<keyword evidence="9" id="KW-0963">Cytoplasm</keyword>
<feature type="binding site" evidence="9">
    <location>
        <position position="28"/>
    </location>
    <ligand>
        <name>Zn(2+)</name>
        <dbReference type="ChEBI" id="CHEBI:29105"/>
    </ligand>
</feature>
<dbReference type="STRING" id="1802410.A3H75_02490"/>
<keyword evidence="8 9" id="KW-0030">Aminoacyl-tRNA synthetase</keyword>
<dbReference type="GO" id="GO:0005829">
    <property type="term" value="C:cytosol"/>
    <property type="evidence" value="ECO:0007669"/>
    <property type="project" value="TreeGrafter"/>
</dbReference>
<organism evidence="12 13">
    <name type="scientific">Candidatus Uhrbacteria bacterium RIFCSPLOWO2_02_FULL_51_9</name>
    <dbReference type="NCBI Taxonomy" id="1802410"/>
    <lineage>
        <taxon>Bacteria</taxon>
        <taxon>Candidatus Uhriibacteriota</taxon>
    </lineage>
</organism>
<protein>
    <recommendedName>
        <fullName evidence="9">Cysteine--tRNA ligase</fullName>
        <ecNumber evidence="9">6.1.1.16</ecNumber>
    </recommendedName>
    <alternativeName>
        <fullName evidence="9">Cysteinyl-tRNA synthetase</fullName>
        <shortName evidence="9">CysRS</shortName>
    </alternativeName>
</protein>
<evidence type="ECO:0000256" key="1">
    <source>
        <dbReference type="ARBA" id="ARBA00011245"/>
    </source>
</evidence>
<keyword evidence="5 9" id="KW-0862">Zinc</keyword>
<dbReference type="PRINTS" id="PR00983">
    <property type="entry name" value="TRNASYNTHCYS"/>
</dbReference>
<dbReference type="InterPro" id="IPR009080">
    <property type="entry name" value="tRNAsynth_Ia_anticodon-bd"/>
</dbReference>
<dbReference type="NCBIfam" id="TIGR00435">
    <property type="entry name" value="cysS"/>
    <property type="match status" value="1"/>
</dbReference>
<evidence type="ECO:0000256" key="2">
    <source>
        <dbReference type="ARBA" id="ARBA00022598"/>
    </source>
</evidence>
<dbReference type="Gene3D" id="1.20.120.1910">
    <property type="entry name" value="Cysteine-tRNA ligase, C-terminal anti-codon recognition domain"/>
    <property type="match status" value="1"/>
</dbReference>
<feature type="domain" description="tRNA synthetases class I catalytic" evidence="10">
    <location>
        <begin position="20"/>
        <end position="329"/>
    </location>
</feature>
<dbReference type="AlphaFoldDB" id="A0A1F7VH09"/>
<evidence type="ECO:0000259" key="11">
    <source>
        <dbReference type="Pfam" id="PF23493"/>
    </source>
</evidence>
<feature type="domain" description="Cysteinyl-tRNA ligase anticodon binding" evidence="11">
    <location>
        <begin position="411"/>
        <end position="450"/>
    </location>
</feature>
<dbReference type="Pfam" id="PF01406">
    <property type="entry name" value="tRNA-synt_1e"/>
    <property type="match status" value="1"/>
</dbReference>
<dbReference type="PANTHER" id="PTHR10890:SF3">
    <property type="entry name" value="CYSTEINE--TRNA LIGASE, CYTOPLASMIC"/>
    <property type="match status" value="1"/>
</dbReference>
<feature type="binding site" evidence="9">
    <location>
        <position position="285"/>
    </location>
    <ligand>
        <name>ATP</name>
        <dbReference type="ChEBI" id="CHEBI:30616"/>
    </ligand>
</feature>
<keyword evidence="3 9" id="KW-0479">Metal-binding</keyword>
<evidence type="ECO:0000256" key="8">
    <source>
        <dbReference type="ARBA" id="ARBA00023146"/>
    </source>
</evidence>
<comment type="catalytic activity">
    <reaction evidence="9">
        <text>tRNA(Cys) + L-cysteine + ATP = L-cysteinyl-tRNA(Cys) + AMP + diphosphate</text>
        <dbReference type="Rhea" id="RHEA:17773"/>
        <dbReference type="Rhea" id="RHEA-COMP:9661"/>
        <dbReference type="Rhea" id="RHEA-COMP:9679"/>
        <dbReference type="ChEBI" id="CHEBI:30616"/>
        <dbReference type="ChEBI" id="CHEBI:33019"/>
        <dbReference type="ChEBI" id="CHEBI:35235"/>
        <dbReference type="ChEBI" id="CHEBI:78442"/>
        <dbReference type="ChEBI" id="CHEBI:78517"/>
        <dbReference type="ChEBI" id="CHEBI:456215"/>
        <dbReference type="EC" id="6.1.1.16"/>
    </reaction>
</comment>
<keyword evidence="6 9" id="KW-0067">ATP-binding</keyword>
<dbReference type="Proteomes" id="UP000176678">
    <property type="component" value="Unassembled WGS sequence"/>
</dbReference>
<comment type="similarity">
    <text evidence="9">Belongs to the class-I aminoacyl-tRNA synthetase family.</text>
</comment>
<dbReference type="InterPro" id="IPR015803">
    <property type="entry name" value="Cys-tRNA-ligase"/>
</dbReference>